<protein>
    <submittedName>
        <fullName evidence="1">Uncharacterized protein</fullName>
    </submittedName>
</protein>
<proteinExistence type="predicted"/>
<dbReference type="Proteomes" id="UP001164250">
    <property type="component" value="Chromosome 11"/>
</dbReference>
<dbReference type="EMBL" id="CM047907">
    <property type="protein sequence ID" value="KAJ0084153.1"/>
    <property type="molecule type" value="Genomic_DNA"/>
</dbReference>
<sequence length="225" mass="26068">MKSRRVFDDDGEFLKLDKAKNKSASGICGADDEKRSRLLKEKDLKNPMKEENSSARVSPRKGRKLLCDAMKSRRDFSDEEHGIYQQKKKLKGEVNLIDIPESLKEYIEKKQNGTEIKRLIQKSLHFSDVYQNRFSIPVNQVEQEFLTPEEKEIVEKAGKLIVFLIEPSLEVREIVLAKWNGLYVLITGWNNVKARNELKEGDEVQVWSFRSSEKLSLALVILQRS</sequence>
<organism evidence="1 2">
    <name type="scientific">Pistacia atlantica</name>
    <dbReference type="NCBI Taxonomy" id="434234"/>
    <lineage>
        <taxon>Eukaryota</taxon>
        <taxon>Viridiplantae</taxon>
        <taxon>Streptophyta</taxon>
        <taxon>Embryophyta</taxon>
        <taxon>Tracheophyta</taxon>
        <taxon>Spermatophyta</taxon>
        <taxon>Magnoliopsida</taxon>
        <taxon>eudicotyledons</taxon>
        <taxon>Gunneridae</taxon>
        <taxon>Pentapetalae</taxon>
        <taxon>rosids</taxon>
        <taxon>malvids</taxon>
        <taxon>Sapindales</taxon>
        <taxon>Anacardiaceae</taxon>
        <taxon>Pistacia</taxon>
    </lineage>
</organism>
<keyword evidence="2" id="KW-1185">Reference proteome</keyword>
<reference evidence="2" key="1">
    <citation type="journal article" date="2023" name="G3 (Bethesda)">
        <title>Genome assembly and association tests identify interacting loci associated with vigor, precocity, and sex in interspecific pistachio rootstocks.</title>
        <authorList>
            <person name="Palmer W."/>
            <person name="Jacygrad E."/>
            <person name="Sagayaradj S."/>
            <person name="Cavanaugh K."/>
            <person name="Han R."/>
            <person name="Bertier L."/>
            <person name="Beede B."/>
            <person name="Kafkas S."/>
            <person name="Golino D."/>
            <person name="Preece J."/>
            <person name="Michelmore R."/>
        </authorList>
    </citation>
    <scope>NUCLEOTIDE SEQUENCE [LARGE SCALE GENOMIC DNA]</scope>
</reference>
<comment type="caution">
    <text evidence="1">The sequence shown here is derived from an EMBL/GenBank/DDBJ whole genome shotgun (WGS) entry which is preliminary data.</text>
</comment>
<evidence type="ECO:0000313" key="2">
    <source>
        <dbReference type="Proteomes" id="UP001164250"/>
    </source>
</evidence>
<evidence type="ECO:0000313" key="1">
    <source>
        <dbReference type="EMBL" id="KAJ0084153.1"/>
    </source>
</evidence>
<gene>
    <name evidence="1" type="ORF">Patl1_29544</name>
</gene>
<accession>A0ACC1AA93</accession>
<name>A0ACC1AA93_9ROSI</name>